<gene>
    <name evidence="1" type="ORF">BECKTC1821D_GA0114238_105728</name>
    <name evidence="2" type="ORF">BECKTC1821F_GA0114240_105729</name>
</gene>
<proteinExistence type="predicted"/>
<evidence type="ECO:0000313" key="1">
    <source>
        <dbReference type="EMBL" id="VFK48111.1"/>
    </source>
</evidence>
<dbReference type="AlphaFoldDB" id="A0A451A5S5"/>
<name>A0A451A5S5_9GAMM</name>
<accession>A0A451A5S5</accession>
<sequence length="53" mass="6123">MVMDKAALPHERVGNLPLGRHERYDLYTRILGIEGLWQLSIVEVDMVKGEILF</sequence>
<organism evidence="2">
    <name type="scientific">Candidatus Kentrum sp. TC</name>
    <dbReference type="NCBI Taxonomy" id="2126339"/>
    <lineage>
        <taxon>Bacteria</taxon>
        <taxon>Pseudomonadati</taxon>
        <taxon>Pseudomonadota</taxon>
        <taxon>Gammaproteobacteria</taxon>
        <taxon>Candidatus Kentrum</taxon>
    </lineage>
</organism>
<dbReference type="EMBL" id="CAADFW010000057">
    <property type="protein sequence ID" value="VFK61378.1"/>
    <property type="molecule type" value="Genomic_DNA"/>
</dbReference>
<protein>
    <submittedName>
        <fullName evidence="2">Uncharacterized protein</fullName>
    </submittedName>
</protein>
<evidence type="ECO:0000313" key="2">
    <source>
        <dbReference type="EMBL" id="VFK61378.1"/>
    </source>
</evidence>
<reference evidence="2" key="1">
    <citation type="submission" date="2019-02" db="EMBL/GenBank/DDBJ databases">
        <authorList>
            <person name="Gruber-Vodicka R. H."/>
            <person name="Seah K. B. B."/>
        </authorList>
    </citation>
    <scope>NUCLEOTIDE SEQUENCE</scope>
    <source>
        <strain evidence="1">BECK_BZ123</strain>
        <strain evidence="2">BECK_BZ126</strain>
    </source>
</reference>
<dbReference type="EMBL" id="CAADFS010000057">
    <property type="protein sequence ID" value="VFK48111.1"/>
    <property type="molecule type" value="Genomic_DNA"/>
</dbReference>